<sequence length="383" mass="40265">MDPGDHWEQPMNRRSFGLVLGACAGFLALPRAFAEGAALSDAAIRDILRRRVDVDRRATGMVVGIVADGRRRVVAYGTQAAGDSRPVAADTLFEIGSLTKVFTALLLADAVQRKQLRFDDPVDRYLPAGFQTPQYNGRAITLADLATHTSGLPLFPPLTGHPLEALARYTAADLRAWLAGLALSRDPGSRWEYSNVGYGLLGLALANQAGASYEGLLDRRILDPLGLRDTTLHPAGTARDRLAVGHSPTLAPVPPVDLGLFAPAGALRSTAQDLLRFAEAVLPGSGSPLEVPAQQLLGIRRPAPPIGGDQALGWEMAGGTDPYVVKDGVTAGQAASIVLDLPRRIGVVVLSNALPVKMKAPPDGGVGAADLARHLVRPALPLG</sequence>
<protein>
    <submittedName>
        <fullName evidence="2">Beta-lactamase</fullName>
    </submittedName>
</protein>
<dbReference type="STRING" id="1300342.I596_351"/>
<dbReference type="InterPro" id="IPR050491">
    <property type="entry name" value="AmpC-like"/>
</dbReference>
<dbReference type="AlphaFoldDB" id="A0A167GC13"/>
<organism evidence="2 3">
    <name type="scientific">Dokdonella koreensis DS-123</name>
    <dbReference type="NCBI Taxonomy" id="1300342"/>
    <lineage>
        <taxon>Bacteria</taxon>
        <taxon>Pseudomonadati</taxon>
        <taxon>Pseudomonadota</taxon>
        <taxon>Gammaproteobacteria</taxon>
        <taxon>Lysobacterales</taxon>
        <taxon>Rhodanobacteraceae</taxon>
        <taxon>Dokdonella</taxon>
    </lineage>
</organism>
<dbReference type="Proteomes" id="UP000076830">
    <property type="component" value="Chromosome"/>
</dbReference>
<dbReference type="SUPFAM" id="SSF56601">
    <property type="entry name" value="beta-lactamase/transpeptidase-like"/>
    <property type="match status" value="1"/>
</dbReference>
<dbReference type="PANTHER" id="PTHR46825">
    <property type="entry name" value="D-ALANYL-D-ALANINE-CARBOXYPEPTIDASE/ENDOPEPTIDASE AMPH"/>
    <property type="match status" value="1"/>
</dbReference>
<dbReference type="InterPro" id="IPR001466">
    <property type="entry name" value="Beta-lactam-related"/>
</dbReference>
<keyword evidence="3" id="KW-1185">Reference proteome</keyword>
<gene>
    <name evidence="2" type="ORF">I596_351</name>
</gene>
<dbReference type="EMBL" id="CP015249">
    <property type="protein sequence ID" value="ANB16388.1"/>
    <property type="molecule type" value="Genomic_DNA"/>
</dbReference>
<dbReference type="Pfam" id="PF00144">
    <property type="entry name" value="Beta-lactamase"/>
    <property type="match status" value="1"/>
</dbReference>
<name>A0A167GC13_9GAMM</name>
<evidence type="ECO:0000259" key="1">
    <source>
        <dbReference type="Pfam" id="PF00144"/>
    </source>
</evidence>
<dbReference type="KEGG" id="dko:I596_351"/>
<feature type="domain" description="Beta-lactamase-related" evidence="1">
    <location>
        <begin position="47"/>
        <end position="356"/>
    </location>
</feature>
<proteinExistence type="predicted"/>
<dbReference type="InterPro" id="IPR012338">
    <property type="entry name" value="Beta-lactam/transpept-like"/>
</dbReference>
<accession>A0A167GC13</accession>
<dbReference type="PANTHER" id="PTHR46825:SF9">
    <property type="entry name" value="BETA-LACTAMASE-RELATED DOMAIN-CONTAINING PROTEIN"/>
    <property type="match status" value="1"/>
</dbReference>
<evidence type="ECO:0000313" key="2">
    <source>
        <dbReference type="EMBL" id="ANB16388.1"/>
    </source>
</evidence>
<evidence type="ECO:0000313" key="3">
    <source>
        <dbReference type="Proteomes" id="UP000076830"/>
    </source>
</evidence>
<reference evidence="2 3" key="1">
    <citation type="submission" date="2016-04" db="EMBL/GenBank/DDBJ databases">
        <title>Complete genome sequence of Dokdonella koreensis DS-123T.</title>
        <authorList>
            <person name="Kim J.F."/>
            <person name="Lee H."/>
            <person name="Kwak M.-J."/>
        </authorList>
    </citation>
    <scope>NUCLEOTIDE SEQUENCE [LARGE SCALE GENOMIC DNA]</scope>
    <source>
        <strain evidence="2 3">DS-123</strain>
    </source>
</reference>
<dbReference type="Gene3D" id="3.40.710.10">
    <property type="entry name" value="DD-peptidase/beta-lactamase superfamily"/>
    <property type="match status" value="1"/>
</dbReference>